<sequence length="733" mass="82181">MEEFEKFHGLTIPVELSSNPGRWGLLRTRKIPRPPNAFMIFANEWRRSIAHEFPELNNKEVSVKLGILWKSLHKNGKEYYFALARKADVQHKLKYPDYVYNPKEARIRKFLREQFRNSHAKSQRNRKHALHSELKRSSSLLSSYETSVHEEPVLEAYLPVLSVLDDGINLSETDIRDEDLEKFSPKIERSSETSPSDSREEESSDFIQAIVKEEGPRVIVAPAFSDQVGNFRSESSMPNLEVAENEDIVIADLDGPNWYPFNMSAQLVASSECHSNNEVVESILGLPNNFPQHSESSKSSEGSSSAQEPTNLYDMAPLDIDELMALNDSVEIGYIFDHDISETITEQSNERVRNMSSRLEHGIPANYPSSTVLPETVTSETILQNLPPLYTLQTISEDTKDNGTQSLTSKERQYSEFCSTNPTTHDWLNHTSTNSPRYIDDEHGKAFENLFNDVEYKIEVDLPMTTPQKVPSSENNLFSASHCVYPTSCTRNSFVSPFKAESMAAKIPTGCQGRVNFADNVDLKNISSFGVANSVESFDSHLGIIDTTNSIASRNLIQHFKNVNHVNKIKSSPSGHYQYLTRLQPFNKGLNVYLTDDDNEKNVLDSECNSSGTISPSYSPNSQISSDLEHQSLKETLKSSVNVCFSRGQPLILRRRSTGNEGESCLRKKIVAKECGQPCSNKISVRDVGKENISPKNAMSSKTAGEKITNIVNKIVNGDLREKAASAQPTNFG</sequence>
<evidence type="ECO:0000256" key="4">
    <source>
        <dbReference type="ARBA" id="ARBA00022782"/>
    </source>
</evidence>
<evidence type="ECO:0000256" key="3">
    <source>
        <dbReference type="ARBA" id="ARBA00019052"/>
    </source>
</evidence>
<comment type="similarity">
    <text evidence="2">Belongs to the SRY family.</text>
</comment>
<organism evidence="15 16">
    <name type="scientific">Dryococelus australis</name>
    <dbReference type="NCBI Taxonomy" id="614101"/>
    <lineage>
        <taxon>Eukaryota</taxon>
        <taxon>Metazoa</taxon>
        <taxon>Ecdysozoa</taxon>
        <taxon>Arthropoda</taxon>
        <taxon>Hexapoda</taxon>
        <taxon>Insecta</taxon>
        <taxon>Pterygota</taxon>
        <taxon>Neoptera</taxon>
        <taxon>Polyneoptera</taxon>
        <taxon>Phasmatodea</taxon>
        <taxon>Verophasmatodea</taxon>
        <taxon>Anareolatae</taxon>
        <taxon>Phasmatidae</taxon>
        <taxon>Eurycanthinae</taxon>
        <taxon>Dryococelus</taxon>
    </lineage>
</organism>
<dbReference type="SUPFAM" id="SSF47095">
    <property type="entry name" value="HMG-box"/>
    <property type="match status" value="1"/>
</dbReference>
<evidence type="ECO:0000256" key="5">
    <source>
        <dbReference type="ARBA" id="ARBA00022860"/>
    </source>
</evidence>
<dbReference type="Gene3D" id="1.10.30.10">
    <property type="entry name" value="High mobility group box domain"/>
    <property type="match status" value="1"/>
</dbReference>
<evidence type="ECO:0000256" key="6">
    <source>
        <dbReference type="ARBA" id="ARBA00022928"/>
    </source>
</evidence>
<feature type="domain" description="HMG box" evidence="14">
    <location>
        <begin position="31"/>
        <end position="99"/>
    </location>
</feature>
<name>A0ABQ9H0L2_9NEOP</name>
<comment type="function">
    <text evidence="11">Transcriptional regulator that controls a genetic switch in male development. It is necessary and sufficient for initiating male sex determination by directing the development of supporting cell precursors (pre-Sertoli cells) as Sertoli rather than granulosa cells. Involved in different aspects of gene regulation including promoter activation or repression. Binds to the DNA consensus sequence 5'-[AT]AACAA[AT]-3'. SRY HMG box recognizes DNA by partial intercalation in the minor groove and promotes DNA bending. Also involved in pre-mRNA splicing. In male adult brain involved in the maintenance of motor functions of dopaminergic neurons.</text>
</comment>
<keyword evidence="12" id="KW-0539">Nucleus</keyword>
<proteinExistence type="inferred from homology"/>
<evidence type="ECO:0000259" key="14">
    <source>
        <dbReference type="PROSITE" id="PS50118"/>
    </source>
</evidence>
<dbReference type="Proteomes" id="UP001159363">
    <property type="component" value="Chromosome 7"/>
</dbReference>
<evidence type="ECO:0000313" key="16">
    <source>
        <dbReference type="Proteomes" id="UP001159363"/>
    </source>
</evidence>
<keyword evidence="8" id="KW-0010">Activator</keyword>
<feature type="compositionally biased region" description="Basic and acidic residues" evidence="13">
    <location>
        <begin position="179"/>
        <end position="191"/>
    </location>
</feature>
<reference evidence="15 16" key="1">
    <citation type="submission" date="2023-02" db="EMBL/GenBank/DDBJ databases">
        <title>LHISI_Scaffold_Assembly.</title>
        <authorList>
            <person name="Stuart O.P."/>
            <person name="Cleave R."/>
            <person name="Magrath M.J.L."/>
            <person name="Mikheyev A.S."/>
        </authorList>
    </citation>
    <scope>NUCLEOTIDE SEQUENCE [LARGE SCALE GENOMIC DNA]</scope>
    <source>
        <strain evidence="15">Daus_M_001</strain>
        <tissue evidence="15">Leg muscle</tissue>
    </source>
</reference>
<evidence type="ECO:0000256" key="8">
    <source>
        <dbReference type="ARBA" id="ARBA00023159"/>
    </source>
</evidence>
<dbReference type="InterPro" id="IPR009071">
    <property type="entry name" value="HMG_box_dom"/>
</dbReference>
<keyword evidence="9" id="KW-0804">Transcription</keyword>
<accession>A0ABQ9H0L2</accession>
<evidence type="ECO:0000313" key="15">
    <source>
        <dbReference type="EMBL" id="KAJ8877795.1"/>
    </source>
</evidence>
<gene>
    <name evidence="15" type="ORF">PR048_022252</name>
</gene>
<protein>
    <recommendedName>
        <fullName evidence="3">Sex-determining region Y protein</fullName>
    </recommendedName>
    <alternativeName>
        <fullName evidence="10">Testis-determining factor</fullName>
    </alternativeName>
</protein>
<keyword evidence="6" id="KW-0726">Sexual differentiation</keyword>
<feature type="DNA-binding region" description="HMG box" evidence="12">
    <location>
        <begin position="31"/>
        <end position="99"/>
    </location>
</feature>
<dbReference type="SMART" id="SM00398">
    <property type="entry name" value="HMG"/>
    <property type="match status" value="1"/>
</dbReference>
<keyword evidence="7 12" id="KW-0238">DNA-binding</keyword>
<evidence type="ECO:0000256" key="12">
    <source>
        <dbReference type="PROSITE-ProRule" id="PRU00267"/>
    </source>
</evidence>
<comment type="caution">
    <text evidence="15">The sequence shown here is derived from an EMBL/GenBank/DDBJ whole genome shotgun (WGS) entry which is preliminary data.</text>
</comment>
<evidence type="ECO:0000256" key="7">
    <source>
        <dbReference type="ARBA" id="ARBA00023125"/>
    </source>
</evidence>
<dbReference type="PROSITE" id="PS50118">
    <property type="entry name" value="HMG_BOX_2"/>
    <property type="match status" value="1"/>
</dbReference>
<evidence type="ECO:0000256" key="13">
    <source>
        <dbReference type="SAM" id="MobiDB-lite"/>
    </source>
</evidence>
<dbReference type="PANTHER" id="PTHR10270">
    <property type="entry name" value="SOX TRANSCRIPTION FACTOR"/>
    <property type="match status" value="1"/>
</dbReference>
<evidence type="ECO:0000256" key="2">
    <source>
        <dbReference type="ARBA" id="ARBA00005998"/>
    </source>
</evidence>
<dbReference type="PANTHER" id="PTHR10270:SF161">
    <property type="entry name" value="SEX-DETERMINING REGION Y PROTEIN"/>
    <property type="match status" value="1"/>
</dbReference>
<dbReference type="Pfam" id="PF00505">
    <property type="entry name" value="HMG_box"/>
    <property type="match status" value="1"/>
</dbReference>
<dbReference type="EMBL" id="JARBHB010000008">
    <property type="protein sequence ID" value="KAJ8877795.1"/>
    <property type="molecule type" value="Genomic_DNA"/>
</dbReference>
<comment type="subcellular location">
    <subcellularLocation>
        <location evidence="1">Nucleus speckle</location>
    </subcellularLocation>
</comment>
<evidence type="ECO:0000256" key="11">
    <source>
        <dbReference type="ARBA" id="ARBA00045821"/>
    </source>
</evidence>
<keyword evidence="4" id="KW-0221">Differentiation</keyword>
<dbReference type="InterPro" id="IPR050140">
    <property type="entry name" value="SRY-related_HMG-box_TF-like"/>
</dbReference>
<keyword evidence="5" id="KW-0112">Calmodulin-binding</keyword>
<feature type="region of interest" description="Disordered" evidence="13">
    <location>
        <begin position="179"/>
        <end position="204"/>
    </location>
</feature>
<feature type="region of interest" description="Disordered" evidence="13">
    <location>
        <begin position="286"/>
        <end position="310"/>
    </location>
</feature>
<evidence type="ECO:0000256" key="10">
    <source>
        <dbReference type="ARBA" id="ARBA00032498"/>
    </source>
</evidence>
<dbReference type="CDD" id="cd01389">
    <property type="entry name" value="HMG-box_ROX1-like"/>
    <property type="match status" value="1"/>
</dbReference>
<dbReference type="InterPro" id="IPR036910">
    <property type="entry name" value="HMG_box_dom_sf"/>
</dbReference>
<evidence type="ECO:0000256" key="1">
    <source>
        <dbReference type="ARBA" id="ARBA00004324"/>
    </source>
</evidence>
<keyword evidence="16" id="KW-1185">Reference proteome</keyword>
<evidence type="ECO:0000256" key="9">
    <source>
        <dbReference type="ARBA" id="ARBA00023163"/>
    </source>
</evidence>